<evidence type="ECO:0000256" key="1">
    <source>
        <dbReference type="ARBA" id="ARBA00009690"/>
    </source>
</evidence>
<dbReference type="InterPro" id="IPR000158">
    <property type="entry name" value="Cell_div_FtsZ"/>
</dbReference>
<proteinExistence type="inferred from homology"/>
<feature type="binding site" evidence="4">
    <location>
        <position position="183"/>
    </location>
    <ligand>
        <name>GTP</name>
        <dbReference type="ChEBI" id="CHEBI:37565"/>
    </ligand>
</feature>
<dbReference type="CDD" id="cd02201">
    <property type="entry name" value="FtsZ_type1"/>
    <property type="match status" value="1"/>
</dbReference>
<dbReference type="PRINTS" id="PR00423">
    <property type="entry name" value="CELLDVISFTSZ"/>
</dbReference>
<dbReference type="InterPro" id="IPR036525">
    <property type="entry name" value="Tubulin/FtsZ_GTPase_sf"/>
</dbReference>
<keyword evidence="4 7" id="KW-0132">Cell division</keyword>
<dbReference type="AlphaFoldDB" id="A0A4U1ZE09"/>
<dbReference type="GO" id="GO:0005525">
    <property type="term" value="F:GTP binding"/>
    <property type="evidence" value="ECO:0007669"/>
    <property type="project" value="UniProtKB-UniRule"/>
</dbReference>
<keyword evidence="4" id="KW-0131">Cell cycle</keyword>
<reference evidence="7 8" key="1">
    <citation type="submission" date="2019-04" db="EMBL/GenBank/DDBJ databases">
        <title>A reverse ecology approach based on a biological definition of microbial populations.</title>
        <authorList>
            <person name="Arevalo P."/>
            <person name="Vaninsberghe D."/>
            <person name="Elsherbini J."/>
            <person name="Gore J."/>
            <person name="Polz M."/>
        </authorList>
    </citation>
    <scope>NUCLEOTIDE SEQUENCE [LARGE SCALE GENOMIC DNA]</scope>
    <source>
        <strain evidence="7 8">10N.261.46.F4</strain>
    </source>
</reference>
<dbReference type="GO" id="GO:0005737">
    <property type="term" value="C:cytoplasm"/>
    <property type="evidence" value="ECO:0007669"/>
    <property type="project" value="UniProtKB-SubCell"/>
</dbReference>
<dbReference type="SMART" id="SM00865">
    <property type="entry name" value="Tubulin_C"/>
    <property type="match status" value="1"/>
</dbReference>
<feature type="domain" description="Tubulin/FtsZ 2-layer sandwich" evidence="6">
    <location>
        <begin position="203"/>
        <end position="321"/>
    </location>
</feature>
<protein>
    <recommendedName>
        <fullName evidence="4">Cell division protein FtsZ</fullName>
    </recommendedName>
</protein>
<dbReference type="SMART" id="SM00864">
    <property type="entry name" value="Tubulin"/>
    <property type="match status" value="1"/>
</dbReference>
<dbReference type="Gene3D" id="3.40.50.1440">
    <property type="entry name" value="Tubulin/FtsZ, GTPase domain"/>
    <property type="match status" value="1"/>
</dbReference>
<dbReference type="GO" id="GO:0043093">
    <property type="term" value="P:FtsZ-dependent cytokinesis"/>
    <property type="evidence" value="ECO:0007669"/>
    <property type="project" value="UniProtKB-UniRule"/>
</dbReference>
<keyword evidence="4" id="KW-0717">Septation</keyword>
<feature type="domain" description="Tubulin/FtsZ GTPase" evidence="5">
    <location>
        <begin position="9"/>
        <end position="201"/>
    </location>
</feature>
<keyword evidence="3 4" id="KW-0342">GTP-binding</keyword>
<dbReference type="GO" id="GO:0032153">
    <property type="term" value="C:cell division site"/>
    <property type="evidence" value="ECO:0007669"/>
    <property type="project" value="UniProtKB-UniRule"/>
</dbReference>
<dbReference type="GO" id="GO:0000917">
    <property type="term" value="P:division septum assembly"/>
    <property type="evidence" value="ECO:0007669"/>
    <property type="project" value="UniProtKB-KW"/>
</dbReference>
<evidence type="ECO:0000313" key="8">
    <source>
        <dbReference type="Proteomes" id="UP000307574"/>
    </source>
</evidence>
<comment type="subcellular location">
    <subcellularLocation>
        <location evidence="4">Cytoplasm</location>
    </subcellularLocation>
    <text evidence="4">Assembles at midcell at the inner surface of the cytoplasmic membrane.</text>
</comment>
<evidence type="ECO:0000256" key="3">
    <source>
        <dbReference type="ARBA" id="ARBA00023134"/>
    </source>
</evidence>
<dbReference type="PANTHER" id="PTHR30314">
    <property type="entry name" value="CELL DIVISION PROTEIN FTSZ-RELATED"/>
    <property type="match status" value="1"/>
</dbReference>
<dbReference type="PANTHER" id="PTHR30314:SF3">
    <property type="entry name" value="MITOCHONDRIAL DIVISION PROTEIN FSZA"/>
    <property type="match status" value="1"/>
</dbReference>
<feature type="binding site" evidence="4">
    <location>
        <position position="139"/>
    </location>
    <ligand>
        <name>GTP</name>
        <dbReference type="ChEBI" id="CHEBI:37565"/>
    </ligand>
</feature>
<comment type="caution">
    <text evidence="4">Lacks conserved residue(s) required for the propagation of feature annotation.</text>
</comment>
<evidence type="ECO:0000313" key="7">
    <source>
        <dbReference type="EMBL" id="TKF32630.1"/>
    </source>
</evidence>
<dbReference type="GO" id="GO:0003924">
    <property type="term" value="F:GTPase activity"/>
    <property type="evidence" value="ECO:0007669"/>
    <property type="project" value="UniProtKB-UniRule"/>
</dbReference>
<dbReference type="SUPFAM" id="SSF55307">
    <property type="entry name" value="Tubulin C-terminal domain-like"/>
    <property type="match status" value="1"/>
</dbReference>
<comment type="similarity">
    <text evidence="1 4">Belongs to the FtsZ family.</text>
</comment>
<sequence>MVFPERLHRIAVVGVGCCGHNAVNYLAPDLSDEVDLWVFDTDSRGMKSDERVKRFSIGSAVTNGLSAGAIPEVGEKAVEHDKHYIMQSLKDYDLIFITGGLGGGTATGAIPAICDWMSETGTVTIAIVTTPFEFEGKKKDRLSQSALDKINSTADSTIVVANQKLLSTLPKYSTLLSAFEASNQVLKRSLVGICSLLSTTGYINLDFADLRTVLHQAGPTVIGYGEGAGEDRIHRAIESAIENPLLDDFDITSAKAVLINITADQSLGLEELHNVGELLTEKVQTDIPIIIGNVVTPIKQDEVKIYAIFSGVHSLDRNEAVQARTQWR</sequence>
<dbReference type="InterPro" id="IPR008280">
    <property type="entry name" value="Tub_FtsZ_C"/>
</dbReference>
<dbReference type="InterPro" id="IPR024757">
    <property type="entry name" value="FtsZ_C"/>
</dbReference>
<dbReference type="InterPro" id="IPR003008">
    <property type="entry name" value="Tubulin_FtsZ_GTPase"/>
</dbReference>
<dbReference type="Pfam" id="PF00091">
    <property type="entry name" value="Tubulin"/>
    <property type="match status" value="1"/>
</dbReference>
<feature type="binding site" evidence="4">
    <location>
        <position position="135"/>
    </location>
    <ligand>
        <name>GTP</name>
        <dbReference type="ChEBI" id="CHEBI:37565"/>
    </ligand>
</feature>
<dbReference type="GO" id="GO:0051258">
    <property type="term" value="P:protein polymerization"/>
    <property type="evidence" value="ECO:0007669"/>
    <property type="project" value="UniProtKB-UniRule"/>
</dbReference>
<comment type="subunit">
    <text evidence="4">Homodimer. Polymerizes to form a dynamic ring structure in a strictly GTP-dependent manner. Interacts directly with several other division proteins.</text>
</comment>
<dbReference type="HAMAP" id="MF_00909">
    <property type="entry name" value="FtsZ"/>
    <property type="match status" value="1"/>
</dbReference>
<dbReference type="SUPFAM" id="SSF52490">
    <property type="entry name" value="Tubulin nucleotide-binding domain-like"/>
    <property type="match status" value="1"/>
</dbReference>
<dbReference type="InterPro" id="IPR045061">
    <property type="entry name" value="FtsZ/CetZ"/>
</dbReference>
<comment type="caution">
    <text evidence="7">The sequence shown here is derived from an EMBL/GenBank/DDBJ whole genome shotgun (WGS) entry which is preliminary data.</text>
</comment>
<organism evidence="7 8">
    <name type="scientific">Vibrio kanaloae</name>
    <dbReference type="NCBI Taxonomy" id="170673"/>
    <lineage>
        <taxon>Bacteria</taxon>
        <taxon>Pseudomonadati</taxon>
        <taxon>Pseudomonadota</taxon>
        <taxon>Gammaproteobacteria</taxon>
        <taxon>Vibrionales</taxon>
        <taxon>Vibrionaceae</taxon>
        <taxon>Vibrio</taxon>
    </lineage>
</organism>
<evidence type="ECO:0000259" key="6">
    <source>
        <dbReference type="SMART" id="SM00865"/>
    </source>
</evidence>
<evidence type="ECO:0000256" key="4">
    <source>
        <dbReference type="HAMAP-Rule" id="MF_00909"/>
    </source>
</evidence>
<dbReference type="RefSeq" id="WP_136980131.1">
    <property type="nucleotide sequence ID" value="NZ_SYUV01000027.1"/>
</dbReference>
<keyword evidence="2 4" id="KW-0547">Nucleotide-binding</keyword>
<comment type="function">
    <text evidence="4">Essential cell division protein that forms a contractile ring structure (Z ring) at the future cell division site. The regulation of the ring assembly controls the timing and the location of cell division. One of the functions of the FtsZ ring is to recruit other cell division proteins to the septum to produce a new cell wall between the dividing cells. Binds GTP and shows GTPase activity.</text>
</comment>
<dbReference type="EMBL" id="SYUV01000027">
    <property type="protein sequence ID" value="TKF32630.1"/>
    <property type="molecule type" value="Genomic_DNA"/>
</dbReference>
<dbReference type="Proteomes" id="UP000307574">
    <property type="component" value="Unassembled WGS sequence"/>
</dbReference>
<dbReference type="Pfam" id="PF12327">
    <property type="entry name" value="FtsZ_C"/>
    <property type="match status" value="1"/>
</dbReference>
<dbReference type="InterPro" id="IPR018316">
    <property type="entry name" value="Tubulin/FtsZ_2-layer-sand-dom"/>
</dbReference>
<evidence type="ECO:0000256" key="2">
    <source>
        <dbReference type="ARBA" id="ARBA00022741"/>
    </source>
</evidence>
<keyword evidence="4" id="KW-0963">Cytoplasm</keyword>
<evidence type="ECO:0000259" key="5">
    <source>
        <dbReference type="SMART" id="SM00864"/>
    </source>
</evidence>
<gene>
    <name evidence="4" type="primary">ftsZ</name>
    <name evidence="7" type="ORF">FCV50_09270</name>
</gene>
<name>A0A4U1ZE09_9VIBR</name>
<accession>A0A4U1ZE09</accession>